<dbReference type="PANTHER" id="PTHR43629:SF2">
    <property type="entry name" value="RHODANESE-LIKE_PPIC DOMAIN-CONTAINING PROTEIN 12, CHLOROPLASTIC"/>
    <property type="match status" value="1"/>
</dbReference>
<dbReference type="PROSITE" id="PS50206">
    <property type="entry name" value="RHODANESE_3"/>
    <property type="match status" value="1"/>
</dbReference>
<dbReference type="Pfam" id="PF00581">
    <property type="entry name" value="Rhodanese"/>
    <property type="match status" value="1"/>
</dbReference>
<dbReference type="EMBL" id="JAHHHV010000064">
    <property type="protein sequence ID" value="MBW4465924.1"/>
    <property type="molecule type" value="Genomic_DNA"/>
</dbReference>
<dbReference type="Proteomes" id="UP000707356">
    <property type="component" value="Unassembled WGS sequence"/>
</dbReference>
<proteinExistence type="predicted"/>
<evidence type="ECO:0000259" key="1">
    <source>
        <dbReference type="PROSITE" id="PS50206"/>
    </source>
</evidence>
<dbReference type="InterPro" id="IPR036873">
    <property type="entry name" value="Rhodanese-like_dom_sf"/>
</dbReference>
<dbReference type="SUPFAM" id="SSF52821">
    <property type="entry name" value="Rhodanese/Cell cycle control phosphatase"/>
    <property type="match status" value="1"/>
</dbReference>
<feature type="domain" description="Rhodanese" evidence="1">
    <location>
        <begin position="22"/>
        <end position="114"/>
    </location>
</feature>
<gene>
    <name evidence="2" type="ORF">KME07_10865</name>
</gene>
<evidence type="ECO:0000313" key="3">
    <source>
        <dbReference type="Proteomes" id="UP000707356"/>
    </source>
</evidence>
<reference evidence="2" key="1">
    <citation type="submission" date="2021-05" db="EMBL/GenBank/DDBJ databases">
        <authorList>
            <person name="Pietrasiak N."/>
            <person name="Ward R."/>
            <person name="Stajich J.E."/>
            <person name="Kurbessoian T."/>
        </authorList>
    </citation>
    <scope>NUCLEOTIDE SEQUENCE</scope>
    <source>
        <strain evidence="2">GSE-TBD4-15B</strain>
    </source>
</reference>
<dbReference type="PANTHER" id="PTHR43629">
    <property type="entry name" value="PEPTIDYL-PROLYL CIS-TRANS ISOMERASE"/>
    <property type="match status" value="1"/>
</dbReference>
<dbReference type="Gene3D" id="3.40.250.10">
    <property type="entry name" value="Rhodanese-like domain"/>
    <property type="match status" value="1"/>
</dbReference>
<evidence type="ECO:0000313" key="2">
    <source>
        <dbReference type="EMBL" id="MBW4465924.1"/>
    </source>
</evidence>
<reference evidence="2" key="2">
    <citation type="journal article" date="2022" name="Microbiol. Resour. Announc.">
        <title>Metagenome Sequencing to Explore Phylogenomics of Terrestrial Cyanobacteria.</title>
        <authorList>
            <person name="Ward R.D."/>
            <person name="Stajich J.E."/>
            <person name="Johansen J.R."/>
            <person name="Huntemann M."/>
            <person name="Clum A."/>
            <person name="Foster B."/>
            <person name="Foster B."/>
            <person name="Roux S."/>
            <person name="Palaniappan K."/>
            <person name="Varghese N."/>
            <person name="Mukherjee S."/>
            <person name="Reddy T.B.K."/>
            <person name="Daum C."/>
            <person name="Copeland A."/>
            <person name="Chen I.A."/>
            <person name="Ivanova N.N."/>
            <person name="Kyrpides N.C."/>
            <person name="Shapiro N."/>
            <person name="Eloe-Fadrosh E.A."/>
            <person name="Pietrasiak N."/>
        </authorList>
    </citation>
    <scope>NUCLEOTIDE SEQUENCE</scope>
    <source>
        <strain evidence="2">GSE-TBD4-15B</strain>
    </source>
</reference>
<sequence length="116" mass="12842">MPLSNPPIPQITVQQLAERMAQPQSLQLIDVREPEELAVAQIPGFVNLPLSQFAAWSEQILVQFDPNIETLVLCHHGVRSAQMCAWLQGQGFTQLRNIAGGIDAYSMQVDPSVPCY</sequence>
<dbReference type="SMART" id="SM00450">
    <property type="entry name" value="RHOD"/>
    <property type="match status" value="1"/>
</dbReference>
<name>A0A951PCJ8_9CYAN</name>
<organism evidence="2 3">
    <name type="scientific">Pegethrix bostrychoides GSE-TBD4-15B</name>
    <dbReference type="NCBI Taxonomy" id="2839662"/>
    <lineage>
        <taxon>Bacteria</taxon>
        <taxon>Bacillati</taxon>
        <taxon>Cyanobacteriota</taxon>
        <taxon>Cyanophyceae</taxon>
        <taxon>Oculatellales</taxon>
        <taxon>Oculatellaceae</taxon>
        <taxon>Pegethrix</taxon>
    </lineage>
</organism>
<dbReference type="InterPro" id="IPR052204">
    <property type="entry name" value="PpiC/parvulin_rotamase"/>
</dbReference>
<dbReference type="AlphaFoldDB" id="A0A951PCJ8"/>
<dbReference type="InterPro" id="IPR001763">
    <property type="entry name" value="Rhodanese-like_dom"/>
</dbReference>
<protein>
    <submittedName>
        <fullName evidence="2">Rhodanese-related sulfurtransferase</fullName>
    </submittedName>
</protein>
<comment type="caution">
    <text evidence="2">The sequence shown here is derived from an EMBL/GenBank/DDBJ whole genome shotgun (WGS) entry which is preliminary data.</text>
</comment>
<accession>A0A951PCJ8</accession>